<dbReference type="AlphaFoldDB" id="A0A1B1C921"/>
<dbReference type="Proteomes" id="UP000092691">
    <property type="component" value="Chromosome"/>
</dbReference>
<dbReference type="InterPro" id="IPR029062">
    <property type="entry name" value="Class_I_gatase-like"/>
</dbReference>
<dbReference type="GO" id="GO:0004565">
    <property type="term" value="F:beta-galactosidase activity"/>
    <property type="evidence" value="ECO:0007669"/>
    <property type="project" value="InterPro"/>
</dbReference>
<evidence type="ECO:0000259" key="1">
    <source>
        <dbReference type="Pfam" id="PF08533"/>
    </source>
</evidence>
<dbReference type="InterPro" id="IPR013780">
    <property type="entry name" value="Glyco_hydro_b"/>
</dbReference>
<dbReference type="Gene3D" id="3.40.50.880">
    <property type="match status" value="1"/>
</dbReference>
<dbReference type="PANTHER" id="PTHR36447">
    <property type="entry name" value="BETA-GALACTOSIDASE GANA"/>
    <property type="match status" value="1"/>
</dbReference>
<dbReference type="GO" id="GO:0006012">
    <property type="term" value="P:galactose metabolic process"/>
    <property type="evidence" value="ECO:0007669"/>
    <property type="project" value="InterPro"/>
</dbReference>
<organism evidence="2 3">
    <name type="scientific">Rhizobium leguminosarum</name>
    <dbReference type="NCBI Taxonomy" id="384"/>
    <lineage>
        <taxon>Bacteria</taxon>
        <taxon>Pseudomonadati</taxon>
        <taxon>Pseudomonadota</taxon>
        <taxon>Alphaproteobacteria</taxon>
        <taxon>Hyphomicrobiales</taxon>
        <taxon>Rhizobiaceae</taxon>
        <taxon>Rhizobium/Agrobacterium group</taxon>
        <taxon>Rhizobium</taxon>
    </lineage>
</organism>
<evidence type="ECO:0000313" key="3">
    <source>
        <dbReference type="Proteomes" id="UP000092691"/>
    </source>
</evidence>
<feature type="domain" description="Beta-galactosidase C-terminal" evidence="1">
    <location>
        <begin position="61"/>
        <end position="118"/>
    </location>
</feature>
<protein>
    <recommendedName>
        <fullName evidence="1">Beta-galactosidase C-terminal domain-containing protein</fullName>
    </recommendedName>
</protein>
<name>A0A1B1C921_RHILE</name>
<proteinExistence type="predicted"/>
<reference evidence="2 3" key="1">
    <citation type="submission" date="2016-06" db="EMBL/GenBank/DDBJ databases">
        <title>Microsymbionts genomes from the relict species Vavilovia formosa.</title>
        <authorList>
            <person name="Chirak E."/>
            <person name="Kimeklis A."/>
            <person name="Andronov E."/>
        </authorList>
    </citation>
    <scope>NUCLEOTIDE SEQUENCE [LARGE SCALE GENOMIC DNA]</scope>
    <source>
        <strain evidence="2 3">Vaf10</strain>
    </source>
</reference>
<gene>
    <name evidence="2" type="ORF">BA011_11305</name>
</gene>
<accession>A0A1B1C921</accession>
<dbReference type="InterPro" id="IPR003476">
    <property type="entry name" value="Glyco_hydro_42"/>
</dbReference>
<dbReference type="Gene3D" id="2.60.40.1180">
    <property type="entry name" value="Golgi alpha-mannosidase II"/>
    <property type="match status" value="1"/>
</dbReference>
<dbReference type="EMBL" id="CP016286">
    <property type="protein sequence ID" value="ANP86255.1"/>
    <property type="molecule type" value="Genomic_DNA"/>
</dbReference>
<dbReference type="PANTHER" id="PTHR36447:SF1">
    <property type="entry name" value="BETA-GALACTOSIDASE GANA"/>
    <property type="match status" value="1"/>
</dbReference>
<dbReference type="Pfam" id="PF08533">
    <property type="entry name" value="Glyco_hydro_42C"/>
    <property type="match status" value="1"/>
</dbReference>
<evidence type="ECO:0000313" key="2">
    <source>
        <dbReference type="EMBL" id="ANP86255.1"/>
    </source>
</evidence>
<sequence length="121" mass="12958">MVAAWSNRYAEGQPMATSRKLGKGQVVYVGTYLTSDLTAALAERLFASVGIEPLIGDLPDGVEVTMRMNNDRQLLFIQNYTDQPAAIGGIPAGRDLLDDEKPVAGRLDLEGYGCAIIELAG</sequence>
<dbReference type="InterPro" id="IPR013739">
    <property type="entry name" value="Beta_galactosidase_C"/>
</dbReference>